<evidence type="ECO:0000313" key="3">
    <source>
        <dbReference type="Proteomes" id="UP000028990"/>
    </source>
</evidence>
<keyword evidence="3" id="KW-1185">Reference proteome</keyword>
<reference evidence="2 3" key="1">
    <citation type="submission" date="2013-11" db="EMBL/GenBank/DDBJ databases">
        <title>The Damaraland mole rat (Fukomys damarensis) genome and evolution of African mole rats.</title>
        <authorList>
            <person name="Gladyshev V.N."/>
            <person name="Fang X."/>
        </authorList>
    </citation>
    <scope>NUCLEOTIDE SEQUENCE [LARGE SCALE GENOMIC DNA]</scope>
    <source>
        <tissue evidence="2">Liver</tissue>
    </source>
</reference>
<dbReference type="Proteomes" id="UP000028990">
    <property type="component" value="Unassembled WGS sequence"/>
</dbReference>
<proteinExistence type="predicted"/>
<organism evidence="2 3">
    <name type="scientific">Fukomys damarensis</name>
    <name type="common">Damaraland mole rat</name>
    <name type="synonym">Cryptomys damarensis</name>
    <dbReference type="NCBI Taxonomy" id="885580"/>
    <lineage>
        <taxon>Eukaryota</taxon>
        <taxon>Metazoa</taxon>
        <taxon>Chordata</taxon>
        <taxon>Craniata</taxon>
        <taxon>Vertebrata</taxon>
        <taxon>Euteleostomi</taxon>
        <taxon>Mammalia</taxon>
        <taxon>Eutheria</taxon>
        <taxon>Euarchontoglires</taxon>
        <taxon>Glires</taxon>
        <taxon>Rodentia</taxon>
        <taxon>Hystricomorpha</taxon>
        <taxon>Bathyergidae</taxon>
        <taxon>Fukomys</taxon>
    </lineage>
</organism>
<feature type="region of interest" description="Disordered" evidence="1">
    <location>
        <begin position="92"/>
        <end position="116"/>
    </location>
</feature>
<gene>
    <name evidence="2" type="ORF">H920_18917</name>
</gene>
<protein>
    <submittedName>
        <fullName evidence="2">Uncharacterized protein</fullName>
    </submittedName>
</protein>
<feature type="region of interest" description="Disordered" evidence="1">
    <location>
        <begin position="1"/>
        <end position="21"/>
    </location>
</feature>
<sequence length="116" mass="12507">MVGQPGARIEDREPGQGHVSAQQFSAHGDQVCGISEMDGVLGRGDLSLCHLQLERPSGSGPMSPTDWFVMNAQVLFPLPCLLHLTPAPVADPSALRALPKDSQMSHSTMESRKYLQ</sequence>
<evidence type="ECO:0000313" key="2">
    <source>
        <dbReference type="EMBL" id="KFO19606.1"/>
    </source>
</evidence>
<dbReference type="EMBL" id="KN124946">
    <property type="protein sequence ID" value="KFO19606.1"/>
    <property type="molecule type" value="Genomic_DNA"/>
</dbReference>
<accession>A0A091D9V4</accession>
<name>A0A091D9V4_FUKDA</name>
<dbReference type="AlphaFoldDB" id="A0A091D9V4"/>
<evidence type="ECO:0000256" key="1">
    <source>
        <dbReference type="SAM" id="MobiDB-lite"/>
    </source>
</evidence>